<organism evidence="11">
    <name type="scientific">Salix viminalis</name>
    <name type="common">Common osier</name>
    <name type="synonym">Basket willow</name>
    <dbReference type="NCBI Taxonomy" id="40686"/>
    <lineage>
        <taxon>Eukaryota</taxon>
        <taxon>Viridiplantae</taxon>
        <taxon>Streptophyta</taxon>
        <taxon>Embryophyta</taxon>
        <taxon>Tracheophyta</taxon>
        <taxon>Spermatophyta</taxon>
        <taxon>Magnoliopsida</taxon>
        <taxon>eudicotyledons</taxon>
        <taxon>Gunneridae</taxon>
        <taxon>Pentapetalae</taxon>
        <taxon>rosids</taxon>
        <taxon>fabids</taxon>
        <taxon>Malpighiales</taxon>
        <taxon>Salicaceae</taxon>
        <taxon>Saliceae</taxon>
        <taxon>Salix</taxon>
    </lineage>
</organism>
<evidence type="ECO:0000256" key="3">
    <source>
        <dbReference type="ARBA" id="ARBA00022473"/>
    </source>
</evidence>
<dbReference type="GO" id="GO:0003700">
    <property type="term" value="F:DNA-binding transcription factor activity"/>
    <property type="evidence" value="ECO:0007669"/>
    <property type="project" value="InterPro"/>
</dbReference>
<dbReference type="PANTHER" id="PTHR31604:SF16">
    <property type="entry name" value="PROTEIN SHI RELATED SEQUENCE 3"/>
    <property type="match status" value="1"/>
</dbReference>
<dbReference type="GO" id="GO:0003677">
    <property type="term" value="F:DNA binding"/>
    <property type="evidence" value="ECO:0007669"/>
    <property type="project" value="UniProtKB-KW"/>
</dbReference>
<keyword evidence="9" id="KW-0539">Nucleus</keyword>
<dbReference type="GO" id="GO:0009734">
    <property type="term" value="P:auxin-activated signaling pathway"/>
    <property type="evidence" value="ECO:0007669"/>
    <property type="project" value="UniProtKB-KW"/>
</dbReference>
<evidence type="ECO:0000256" key="5">
    <source>
        <dbReference type="ARBA" id="ARBA00022833"/>
    </source>
</evidence>
<name>A0A6N2MDJ6_SALVM</name>
<protein>
    <submittedName>
        <fullName evidence="11">Uncharacterized protein</fullName>
    </submittedName>
</protein>
<proteinExistence type="inferred from homology"/>
<evidence type="ECO:0000256" key="10">
    <source>
        <dbReference type="ARBA" id="ARBA00023294"/>
    </source>
</evidence>
<gene>
    <name evidence="11" type="ORF">SVIM_LOCUS353665</name>
</gene>
<dbReference type="InterPro" id="IPR007818">
    <property type="entry name" value="SHI"/>
</dbReference>
<accession>A0A6N2MDJ6</accession>
<dbReference type="NCBIfam" id="TIGR01624">
    <property type="entry name" value="LRP1_Cterm"/>
    <property type="match status" value="1"/>
</dbReference>
<evidence type="ECO:0000256" key="2">
    <source>
        <dbReference type="ARBA" id="ARBA00006911"/>
    </source>
</evidence>
<evidence type="ECO:0000313" key="11">
    <source>
        <dbReference type="EMBL" id="VFU52002.1"/>
    </source>
</evidence>
<dbReference type="InterPro" id="IPR006511">
    <property type="entry name" value="SHI_C"/>
</dbReference>
<keyword evidence="5" id="KW-0862">Zinc</keyword>
<keyword evidence="7" id="KW-0238">DNA-binding</keyword>
<keyword evidence="6" id="KW-0073">Auxin biosynthesis</keyword>
<evidence type="ECO:0000256" key="9">
    <source>
        <dbReference type="ARBA" id="ARBA00023242"/>
    </source>
</evidence>
<dbReference type="GO" id="GO:0045893">
    <property type="term" value="P:positive regulation of DNA-templated transcription"/>
    <property type="evidence" value="ECO:0007669"/>
    <property type="project" value="TreeGrafter"/>
</dbReference>
<evidence type="ECO:0000256" key="6">
    <source>
        <dbReference type="ARBA" id="ARBA00023070"/>
    </source>
</evidence>
<evidence type="ECO:0000256" key="8">
    <source>
        <dbReference type="ARBA" id="ARBA00023159"/>
    </source>
</evidence>
<keyword evidence="4" id="KW-0479">Metal-binding</keyword>
<dbReference type="GO" id="GO:0009851">
    <property type="term" value="P:auxin biosynthetic process"/>
    <property type="evidence" value="ECO:0007669"/>
    <property type="project" value="UniProtKB-KW"/>
</dbReference>
<dbReference type="PANTHER" id="PTHR31604">
    <property type="entry name" value="PROTEIN LATERAL ROOT PRIMORDIUM 1"/>
    <property type="match status" value="1"/>
</dbReference>
<dbReference type="EMBL" id="CAADRP010001774">
    <property type="protein sequence ID" value="VFU52002.1"/>
    <property type="molecule type" value="Genomic_DNA"/>
</dbReference>
<dbReference type="InterPro" id="IPR006510">
    <property type="entry name" value="Znf_LRP1"/>
</dbReference>
<comment type="similarity">
    <text evidence="2">Belongs to the SHI protein family.</text>
</comment>
<dbReference type="GO" id="GO:0005634">
    <property type="term" value="C:nucleus"/>
    <property type="evidence" value="ECO:0007669"/>
    <property type="project" value="UniProtKB-SubCell"/>
</dbReference>
<evidence type="ECO:0000256" key="7">
    <source>
        <dbReference type="ARBA" id="ARBA00023125"/>
    </source>
</evidence>
<dbReference type="GO" id="GO:0046872">
    <property type="term" value="F:metal ion binding"/>
    <property type="evidence" value="ECO:0007669"/>
    <property type="project" value="UniProtKB-KW"/>
</dbReference>
<keyword evidence="10" id="KW-0927">Auxin signaling pathway</keyword>
<evidence type="ECO:0000256" key="4">
    <source>
        <dbReference type="ARBA" id="ARBA00022723"/>
    </source>
</evidence>
<keyword evidence="8" id="KW-0010">Activator</keyword>
<reference evidence="11" key="1">
    <citation type="submission" date="2019-03" db="EMBL/GenBank/DDBJ databases">
        <authorList>
            <person name="Mank J."/>
            <person name="Almeida P."/>
        </authorList>
    </citation>
    <scope>NUCLEOTIDE SEQUENCE</scope>
    <source>
        <strain evidence="11">78183</strain>
    </source>
</reference>
<dbReference type="AlphaFoldDB" id="A0A6N2MDJ6"/>
<evidence type="ECO:0000256" key="1">
    <source>
        <dbReference type="ARBA" id="ARBA00004123"/>
    </source>
</evidence>
<dbReference type="NCBIfam" id="TIGR01623">
    <property type="entry name" value="put_zinc_LRP1"/>
    <property type="match status" value="1"/>
</dbReference>
<comment type="subcellular location">
    <subcellularLocation>
        <location evidence="1">Nucleus</location>
    </subcellularLocation>
</comment>
<sequence length="263" mass="29507">MVLWRLPFFLFENKKLNDLTPPSQNYKHHIHRNKNTFPEKPLSNQSVAAATTTTTMMIRQGCDLGGSRCQECGNQAKKDCAYMRCRTCCNSKGFQCQTHVKSTWVPACKRRQRAQNLLPIQQQQVHEGHNPKRRRENPSAGLEIENFPAEVNSTVTFRCFRVSSIDESIDQFAYQTSVNIGGRVFKGILYDQGPHESRYYFGESSSRQLLHEPDHLPSADALITRPGTLASASGAAESLAPSSYPFPLAASMSGTQLFLHPKS</sequence>
<keyword evidence="3" id="KW-0217">Developmental protein</keyword>
<dbReference type="Pfam" id="PF05142">
    <property type="entry name" value="DUF702"/>
    <property type="match status" value="1"/>
</dbReference>